<dbReference type="AlphaFoldDB" id="A0A391NR71"/>
<sequence length="20" mass="2142">ALLHTTSGTMLVSIRTLAQK</sequence>
<dbReference type="EMBL" id="BDIP01005347">
    <property type="protein sequence ID" value="GCA63867.1"/>
    <property type="molecule type" value="Genomic_DNA"/>
</dbReference>
<gene>
    <name evidence="1" type="ORF">KIPB_012259</name>
</gene>
<comment type="caution">
    <text evidence="1">The sequence shown here is derived from an EMBL/GenBank/DDBJ whole genome shotgun (WGS) entry which is preliminary data.</text>
</comment>
<reference evidence="1 2" key="1">
    <citation type="journal article" date="2018" name="PLoS ONE">
        <title>The draft genome of Kipferlia bialata reveals reductive genome evolution in fornicate parasites.</title>
        <authorList>
            <person name="Tanifuji G."/>
            <person name="Takabayashi S."/>
            <person name="Kume K."/>
            <person name="Takagi M."/>
            <person name="Nakayama T."/>
            <person name="Kamikawa R."/>
            <person name="Inagaki Y."/>
            <person name="Hashimoto T."/>
        </authorList>
    </citation>
    <scope>NUCLEOTIDE SEQUENCE [LARGE SCALE GENOMIC DNA]</scope>
    <source>
        <strain evidence="1">NY0173</strain>
    </source>
</reference>
<keyword evidence="2" id="KW-1185">Reference proteome</keyword>
<proteinExistence type="predicted"/>
<protein>
    <submittedName>
        <fullName evidence="1">Uncharacterized protein</fullName>
    </submittedName>
</protein>
<name>A0A391NR71_9EUKA</name>
<dbReference type="Proteomes" id="UP000265618">
    <property type="component" value="Unassembled WGS sequence"/>
</dbReference>
<accession>A0A391NR71</accession>
<evidence type="ECO:0000313" key="2">
    <source>
        <dbReference type="Proteomes" id="UP000265618"/>
    </source>
</evidence>
<feature type="non-terminal residue" evidence="1">
    <location>
        <position position="1"/>
    </location>
</feature>
<organism evidence="1 2">
    <name type="scientific">Kipferlia bialata</name>
    <dbReference type="NCBI Taxonomy" id="797122"/>
    <lineage>
        <taxon>Eukaryota</taxon>
        <taxon>Metamonada</taxon>
        <taxon>Carpediemonas-like organisms</taxon>
        <taxon>Kipferlia</taxon>
    </lineage>
</organism>
<evidence type="ECO:0000313" key="1">
    <source>
        <dbReference type="EMBL" id="GCA63867.1"/>
    </source>
</evidence>